<dbReference type="InterPro" id="IPR011662">
    <property type="entry name" value="Secretin/TonB_short_N"/>
</dbReference>
<dbReference type="RefSeq" id="WP_377018539.1">
    <property type="nucleotide sequence ID" value="NZ_JBHSCP010000001.1"/>
</dbReference>
<evidence type="ECO:0000313" key="6">
    <source>
        <dbReference type="EMBL" id="MXO97569.1"/>
    </source>
</evidence>
<accession>A0A6I4TQF4</accession>
<organism evidence="6 7">
    <name type="scientific">Croceibacterium xixiisoli</name>
    <dbReference type="NCBI Taxonomy" id="1476466"/>
    <lineage>
        <taxon>Bacteria</taxon>
        <taxon>Pseudomonadati</taxon>
        <taxon>Pseudomonadota</taxon>
        <taxon>Alphaproteobacteria</taxon>
        <taxon>Sphingomonadales</taxon>
        <taxon>Erythrobacteraceae</taxon>
        <taxon>Croceibacterium</taxon>
    </lineage>
</organism>
<protein>
    <recommendedName>
        <fullName evidence="5">Secretin/TonB short N-terminal domain-containing protein</fullName>
    </recommendedName>
</protein>
<dbReference type="EMBL" id="WTYJ01000001">
    <property type="protein sequence ID" value="MXO97569.1"/>
    <property type="molecule type" value="Genomic_DNA"/>
</dbReference>
<gene>
    <name evidence="6" type="ORF">GRI97_01025</name>
</gene>
<keyword evidence="7" id="KW-1185">Reference proteome</keyword>
<dbReference type="SUPFAM" id="SSF74653">
    <property type="entry name" value="TolA/TonB C-terminal domain"/>
    <property type="match status" value="1"/>
</dbReference>
<keyword evidence="1" id="KW-0813">Transport</keyword>
<dbReference type="Gene3D" id="3.55.50.30">
    <property type="match status" value="1"/>
</dbReference>
<dbReference type="GO" id="GO:0019867">
    <property type="term" value="C:outer membrane"/>
    <property type="evidence" value="ECO:0007669"/>
    <property type="project" value="InterPro"/>
</dbReference>
<evidence type="ECO:0000256" key="1">
    <source>
        <dbReference type="ARBA" id="ARBA00022448"/>
    </source>
</evidence>
<evidence type="ECO:0000259" key="5">
    <source>
        <dbReference type="SMART" id="SM00965"/>
    </source>
</evidence>
<name>A0A6I4TQF4_9SPHN</name>
<reference evidence="6 7" key="1">
    <citation type="submission" date="2019-12" db="EMBL/GenBank/DDBJ databases">
        <title>Genomic-based taxomic classification of the family Erythrobacteraceae.</title>
        <authorList>
            <person name="Xu L."/>
        </authorList>
    </citation>
    <scope>NUCLEOTIDE SEQUENCE [LARGE SCALE GENOMIC DNA]</scope>
    <source>
        <strain evidence="6 7">S36</strain>
    </source>
</reference>
<comment type="caution">
    <text evidence="6">The sequence shown here is derived from an EMBL/GenBank/DDBJ whole genome shotgun (WGS) entry which is preliminary data.</text>
</comment>
<dbReference type="SMART" id="SM00965">
    <property type="entry name" value="STN"/>
    <property type="match status" value="1"/>
</dbReference>
<dbReference type="AlphaFoldDB" id="A0A6I4TQF4"/>
<dbReference type="Proteomes" id="UP000469430">
    <property type="component" value="Unassembled WGS sequence"/>
</dbReference>
<feature type="chain" id="PRO_5026040146" description="Secretin/TonB short N-terminal domain-containing protein" evidence="4">
    <location>
        <begin position="31"/>
        <end position="249"/>
    </location>
</feature>
<evidence type="ECO:0000256" key="3">
    <source>
        <dbReference type="ARBA" id="ARBA00023237"/>
    </source>
</evidence>
<feature type="domain" description="Secretin/TonB short N-terminal" evidence="5">
    <location>
        <begin position="60"/>
        <end position="111"/>
    </location>
</feature>
<keyword evidence="3" id="KW-0998">Cell outer membrane</keyword>
<evidence type="ECO:0000256" key="4">
    <source>
        <dbReference type="SAM" id="SignalP"/>
    </source>
</evidence>
<evidence type="ECO:0000313" key="7">
    <source>
        <dbReference type="Proteomes" id="UP000469430"/>
    </source>
</evidence>
<keyword evidence="4" id="KW-0732">Signal</keyword>
<feature type="signal peptide" evidence="4">
    <location>
        <begin position="1"/>
        <end position="30"/>
    </location>
</feature>
<keyword evidence="2" id="KW-0472">Membrane</keyword>
<proteinExistence type="predicted"/>
<evidence type="ECO:0000256" key="2">
    <source>
        <dbReference type="ARBA" id="ARBA00023136"/>
    </source>
</evidence>
<sequence length="249" mass="26947">MPLRSRPLPCSWPLALAAMLCPSTPLPAQAQNQDQAQLAYDIPEQNLSDALDAFASQSNVSIAFDADVVGRHRSTRLSGNHTPQIALQTLLARSGLRARFTGPHSVIIFDPRLPVAPVERSVGPSRVTNRPTITLDLAVVEASRMIGRRNPGQIDQYVQQAAREIQAIFARHPDYREAVFRTRIAVSIAPDGTVSSLTLLRSTGDLERDGRVPSLVVGRTIGAPPPEGLAQPLTFEITGKPLSSREGAR</sequence>